<dbReference type="EMBL" id="BK015468">
    <property type="protein sequence ID" value="DAE08329.1"/>
    <property type="molecule type" value="Genomic_DNA"/>
</dbReference>
<protein>
    <submittedName>
        <fullName evidence="2">Restriction endonuclease</fullName>
    </submittedName>
</protein>
<evidence type="ECO:0000313" key="2">
    <source>
        <dbReference type="EMBL" id="DAE08329.1"/>
    </source>
</evidence>
<dbReference type="SMART" id="SM00507">
    <property type="entry name" value="HNHc"/>
    <property type="match status" value="1"/>
</dbReference>
<feature type="domain" description="HNH nuclease" evidence="1">
    <location>
        <begin position="14"/>
        <end position="64"/>
    </location>
</feature>
<dbReference type="CDD" id="cd00085">
    <property type="entry name" value="HNHc"/>
    <property type="match status" value="1"/>
</dbReference>
<dbReference type="GO" id="GO:0004519">
    <property type="term" value="F:endonuclease activity"/>
    <property type="evidence" value="ECO:0007669"/>
    <property type="project" value="UniProtKB-KW"/>
</dbReference>
<dbReference type="Pfam" id="PF01844">
    <property type="entry name" value="HNH"/>
    <property type="match status" value="1"/>
</dbReference>
<sequence length="95" mass="11110">MNKRKREDEKLLKQNRPKVLERDNYSCVLCGGHEGIAIHHIVFRSQLGKSTMDNLACLCVHCHVPIAHGVFAKEVRKRLQEIVKERNDRYEETQN</sequence>
<evidence type="ECO:0000259" key="1">
    <source>
        <dbReference type="SMART" id="SM00507"/>
    </source>
</evidence>
<keyword evidence="2" id="KW-0540">Nuclease</keyword>
<dbReference type="InterPro" id="IPR003615">
    <property type="entry name" value="HNH_nuc"/>
</dbReference>
<dbReference type="Gene3D" id="1.10.30.50">
    <property type="match status" value="1"/>
</dbReference>
<dbReference type="GO" id="GO:0003676">
    <property type="term" value="F:nucleic acid binding"/>
    <property type="evidence" value="ECO:0007669"/>
    <property type="project" value="InterPro"/>
</dbReference>
<dbReference type="GO" id="GO:0008270">
    <property type="term" value="F:zinc ion binding"/>
    <property type="evidence" value="ECO:0007669"/>
    <property type="project" value="InterPro"/>
</dbReference>
<keyword evidence="2" id="KW-0378">Hydrolase</keyword>
<organism evidence="2">
    <name type="scientific">Podoviridae sp. ctOAf25</name>
    <dbReference type="NCBI Taxonomy" id="2825245"/>
    <lineage>
        <taxon>Viruses</taxon>
        <taxon>Duplodnaviria</taxon>
        <taxon>Heunggongvirae</taxon>
        <taxon>Uroviricota</taxon>
        <taxon>Caudoviricetes</taxon>
    </lineage>
</organism>
<keyword evidence="2" id="KW-0255">Endonuclease</keyword>
<accession>A0A8S5PPG9</accession>
<proteinExistence type="predicted"/>
<name>A0A8S5PPG9_9CAUD</name>
<dbReference type="InterPro" id="IPR002711">
    <property type="entry name" value="HNH"/>
</dbReference>
<reference evidence="2" key="1">
    <citation type="journal article" date="2021" name="Proc. Natl. Acad. Sci. U.S.A.">
        <title>A Catalog of Tens of Thousands of Viruses from Human Metagenomes Reveals Hidden Associations with Chronic Diseases.</title>
        <authorList>
            <person name="Tisza M.J."/>
            <person name="Buck C.B."/>
        </authorList>
    </citation>
    <scope>NUCLEOTIDE SEQUENCE</scope>
    <source>
        <strain evidence="2">CtOAf25</strain>
    </source>
</reference>